<accession>A0A382UBU0</accession>
<evidence type="ECO:0000256" key="2">
    <source>
        <dbReference type="ARBA" id="ARBA00022898"/>
    </source>
</evidence>
<evidence type="ECO:0008006" key="4">
    <source>
        <dbReference type="Google" id="ProtNLM"/>
    </source>
</evidence>
<comment type="cofactor">
    <cofactor evidence="1">
        <name>pyridoxal 5'-phosphate</name>
        <dbReference type="ChEBI" id="CHEBI:597326"/>
    </cofactor>
</comment>
<dbReference type="AlphaFoldDB" id="A0A382UBU0"/>
<dbReference type="InterPro" id="IPR015424">
    <property type="entry name" value="PyrdxlP-dep_Trfase"/>
</dbReference>
<dbReference type="GO" id="GO:0019265">
    <property type="term" value="P:glycine biosynthetic process, by transamination of glyoxylate"/>
    <property type="evidence" value="ECO:0007669"/>
    <property type="project" value="TreeGrafter"/>
</dbReference>
<dbReference type="InterPro" id="IPR015421">
    <property type="entry name" value="PyrdxlP-dep_Trfase_major"/>
</dbReference>
<dbReference type="Gene3D" id="3.40.640.10">
    <property type="entry name" value="Type I PLP-dependent aspartate aminotransferase-like (Major domain)"/>
    <property type="match status" value="1"/>
</dbReference>
<evidence type="ECO:0000256" key="1">
    <source>
        <dbReference type="ARBA" id="ARBA00001933"/>
    </source>
</evidence>
<protein>
    <recommendedName>
        <fullName evidence="4">Aminotransferase class V domain-containing protein</fullName>
    </recommendedName>
</protein>
<dbReference type="SUPFAM" id="SSF53383">
    <property type="entry name" value="PLP-dependent transferases"/>
    <property type="match status" value="1"/>
</dbReference>
<dbReference type="GO" id="GO:0008453">
    <property type="term" value="F:alanine-glyoxylate transaminase activity"/>
    <property type="evidence" value="ECO:0007669"/>
    <property type="project" value="TreeGrafter"/>
</dbReference>
<dbReference type="PANTHER" id="PTHR21152:SF40">
    <property type="entry name" value="ALANINE--GLYOXYLATE AMINOTRANSFERASE"/>
    <property type="match status" value="1"/>
</dbReference>
<feature type="non-terminal residue" evidence="3">
    <location>
        <position position="192"/>
    </location>
</feature>
<dbReference type="EMBL" id="UINC01142717">
    <property type="protein sequence ID" value="SVD31221.1"/>
    <property type="molecule type" value="Genomic_DNA"/>
</dbReference>
<evidence type="ECO:0000313" key="3">
    <source>
        <dbReference type="EMBL" id="SVD31221.1"/>
    </source>
</evidence>
<sequence length="192" mass="21708">MEKPNIKPHYPYFSSGPCAKPPGWNLDNLKNAALSRSHRSKIAKDKLEEVINKSKDTLGIPKEYYVGIVPASDTGAVEMAMWCMLGQRGVEVYSWENFGHDWAIDIGDQLPIENKIVQKAEYGFLPDFSKSNPDNDIIFTWNGTTGGTRIKNTDWISDNRKGLVICDATSAVFSMKIDWEKLDVITYSWQKV</sequence>
<reference evidence="3" key="1">
    <citation type="submission" date="2018-05" db="EMBL/GenBank/DDBJ databases">
        <authorList>
            <person name="Lanie J.A."/>
            <person name="Ng W.-L."/>
            <person name="Kazmierczak K.M."/>
            <person name="Andrzejewski T.M."/>
            <person name="Davidsen T.M."/>
            <person name="Wayne K.J."/>
            <person name="Tettelin H."/>
            <person name="Glass J.I."/>
            <person name="Rusch D."/>
            <person name="Podicherti R."/>
            <person name="Tsui H.-C.T."/>
            <person name="Winkler M.E."/>
        </authorList>
    </citation>
    <scope>NUCLEOTIDE SEQUENCE</scope>
</reference>
<dbReference type="GO" id="GO:0005777">
    <property type="term" value="C:peroxisome"/>
    <property type="evidence" value="ECO:0007669"/>
    <property type="project" value="TreeGrafter"/>
</dbReference>
<dbReference type="GO" id="GO:0004760">
    <property type="term" value="F:L-serine-pyruvate transaminase activity"/>
    <property type="evidence" value="ECO:0007669"/>
    <property type="project" value="TreeGrafter"/>
</dbReference>
<proteinExistence type="predicted"/>
<keyword evidence="2" id="KW-0663">Pyridoxal phosphate</keyword>
<organism evidence="3">
    <name type="scientific">marine metagenome</name>
    <dbReference type="NCBI Taxonomy" id="408172"/>
    <lineage>
        <taxon>unclassified sequences</taxon>
        <taxon>metagenomes</taxon>
        <taxon>ecological metagenomes</taxon>
    </lineage>
</organism>
<name>A0A382UBU0_9ZZZZ</name>
<dbReference type="PANTHER" id="PTHR21152">
    <property type="entry name" value="AMINOTRANSFERASE CLASS V"/>
    <property type="match status" value="1"/>
</dbReference>
<gene>
    <name evidence="3" type="ORF">METZ01_LOCUS384075</name>
</gene>